<organism evidence="1 2">
    <name type="scientific">Brachionus plicatilis</name>
    <name type="common">Marine rotifer</name>
    <name type="synonym">Brachionus muelleri</name>
    <dbReference type="NCBI Taxonomy" id="10195"/>
    <lineage>
        <taxon>Eukaryota</taxon>
        <taxon>Metazoa</taxon>
        <taxon>Spiralia</taxon>
        <taxon>Gnathifera</taxon>
        <taxon>Rotifera</taxon>
        <taxon>Eurotatoria</taxon>
        <taxon>Monogononta</taxon>
        <taxon>Pseudotrocha</taxon>
        <taxon>Ploima</taxon>
        <taxon>Brachionidae</taxon>
        <taxon>Brachionus</taxon>
    </lineage>
</organism>
<gene>
    <name evidence="1" type="ORF">BpHYR1_020520</name>
</gene>
<dbReference type="AlphaFoldDB" id="A0A3M7RM37"/>
<comment type="caution">
    <text evidence="1">The sequence shown here is derived from an EMBL/GenBank/DDBJ whole genome shotgun (WGS) entry which is preliminary data.</text>
</comment>
<protein>
    <submittedName>
        <fullName evidence="1">Uncharacterized protein</fullName>
    </submittedName>
</protein>
<dbReference type="EMBL" id="REGN01003131">
    <property type="protein sequence ID" value="RNA24385.1"/>
    <property type="molecule type" value="Genomic_DNA"/>
</dbReference>
<evidence type="ECO:0000313" key="1">
    <source>
        <dbReference type="EMBL" id="RNA24385.1"/>
    </source>
</evidence>
<name>A0A3M7RM37_BRAPC</name>
<proteinExistence type="predicted"/>
<sequence length="146" mass="17049">MTLVDVLFAVFDKFNHPINQFDIEIFTLIFEQISVKHNRFLFIIMSITFIYHSTNSSRRAYEFLGIKLDSKLTFTPMVDFLLTVSNRLFELGKRYVVGGLHHSVPLVIKQADEYKAGIESRYIEYPTPLCNCYLTISSFFPELFNT</sequence>
<accession>A0A3M7RM37</accession>
<reference evidence="1 2" key="1">
    <citation type="journal article" date="2018" name="Sci. Rep.">
        <title>Genomic signatures of local adaptation to the degree of environmental predictability in rotifers.</title>
        <authorList>
            <person name="Franch-Gras L."/>
            <person name="Hahn C."/>
            <person name="Garcia-Roger E.M."/>
            <person name="Carmona M.J."/>
            <person name="Serra M."/>
            <person name="Gomez A."/>
        </authorList>
    </citation>
    <scope>NUCLEOTIDE SEQUENCE [LARGE SCALE GENOMIC DNA]</scope>
    <source>
        <strain evidence="1">HYR1</strain>
    </source>
</reference>
<evidence type="ECO:0000313" key="2">
    <source>
        <dbReference type="Proteomes" id="UP000276133"/>
    </source>
</evidence>
<keyword evidence="2" id="KW-1185">Reference proteome</keyword>
<dbReference type="Proteomes" id="UP000276133">
    <property type="component" value="Unassembled WGS sequence"/>
</dbReference>